<evidence type="ECO:0000313" key="2">
    <source>
        <dbReference type="Proteomes" id="UP000663844"/>
    </source>
</evidence>
<dbReference type="Proteomes" id="UP000663844">
    <property type="component" value="Unassembled WGS sequence"/>
</dbReference>
<accession>A0A820LR62</accession>
<feature type="non-terminal residue" evidence="1">
    <location>
        <position position="1"/>
    </location>
</feature>
<name>A0A820LR62_9BILA</name>
<protein>
    <submittedName>
        <fullName evidence="1">Uncharacterized protein</fullName>
    </submittedName>
</protein>
<sequence length="67" mass="7572">SNIDTLVERSNILSLLERCAQDTMAEVRQSSFALLGDLTKACFRHVHKHLTIFLPILTQNLNPNHVS</sequence>
<proteinExistence type="predicted"/>
<feature type="non-terminal residue" evidence="1">
    <location>
        <position position="67"/>
    </location>
</feature>
<dbReference type="Gene3D" id="1.25.10.10">
    <property type="entry name" value="Leucine-rich Repeat Variant"/>
    <property type="match status" value="1"/>
</dbReference>
<reference evidence="1" key="1">
    <citation type="submission" date="2021-02" db="EMBL/GenBank/DDBJ databases">
        <authorList>
            <person name="Nowell W R."/>
        </authorList>
    </citation>
    <scope>NUCLEOTIDE SEQUENCE</scope>
</reference>
<organism evidence="1 2">
    <name type="scientific">Adineta steineri</name>
    <dbReference type="NCBI Taxonomy" id="433720"/>
    <lineage>
        <taxon>Eukaryota</taxon>
        <taxon>Metazoa</taxon>
        <taxon>Spiralia</taxon>
        <taxon>Gnathifera</taxon>
        <taxon>Rotifera</taxon>
        <taxon>Eurotatoria</taxon>
        <taxon>Bdelloidea</taxon>
        <taxon>Adinetida</taxon>
        <taxon>Adinetidae</taxon>
        <taxon>Adineta</taxon>
    </lineage>
</organism>
<evidence type="ECO:0000313" key="1">
    <source>
        <dbReference type="EMBL" id="CAF4360939.1"/>
    </source>
</evidence>
<comment type="caution">
    <text evidence="1">The sequence shown here is derived from an EMBL/GenBank/DDBJ whole genome shotgun (WGS) entry which is preliminary data.</text>
</comment>
<dbReference type="InterPro" id="IPR011989">
    <property type="entry name" value="ARM-like"/>
</dbReference>
<dbReference type="SUPFAM" id="SSF48371">
    <property type="entry name" value="ARM repeat"/>
    <property type="match status" value="1"/>
</dbReference>
<dbReference type="InterPro" id="IPR016024">
    <property type="entry name" value="ARM-type_fold"/>
</dbReference>
<gene>
    <name evidence="1" type="ORF">OXD698_LOCUS49304</name>
</gene>
<dbReference type="EMBL" id="CAJOAZ010021938">
    <property type="protein sequence ID" value="CAF4360939.1"/>
    <property type="molecule type" value="Genomic_DNA"/>
</dbReference>
<dbReference type="AlphaFoldDB" id="A0A820LR62"/>